<dbReference type="GO" id="GO:0006631">
    <property type="term" value="P:fatty acid metabolic process"/>
    <property type="evidence" value="ECO:0007669"/>
    <property type="project" value="TreeGrafter"/>
</dbReference>
<evidence type="ECO:0000313" key="4">
    <source>
        <dbReference type="Proteomes" id="UP000030742"/>
    </source>
</evidence>
<protein>
    <recommendedName>
        <fullName evidence="5">Short-chain dehydrogenase</fullName>
    </recommendedName>
</protein>
<organism evidence="3 4">
    <name type="scientific">Dendroctonus ponderosae</name>
    <name type="common">Mountain pine beetle</name>
    <dbReference type="NCBI Taxonomy" id="77166"/>
    <lineage>
        <taxon>Eukaryota</taxon>
        <taxon>Metazoa</taxon>
        <taxon>Ecdysozoa</taxon>
        <taxon>Arthropoda</taxon>
        <taxon>Hexapoda</taxon>
        <taxon>Insecta</taxon>
        <taxon>Pterygota</taxon>
        <taxon>Neoptera</taxon>
        <taxon>Endopterygota</taxon>
        <taxon>Coleoptera</taxon>
        <taxon>Polyphaga</taxon>
        <taxon>Cucujiformia</taxon>
        <taxon>Curculionidae</taxon>
        <taxon>Scolytinae</taxon>
        <taxon>Dendroctonus</taxon>
    </lineage>
</organism>
<dbReference type="InterPro" id="IPR036291">
    <property type="entry name" value="NAD(P)-bd_dom_sf"/>
</dbReference>
<dbReference type="SUPFAM" id="SSF51735">
    <property type="entry name" value="NAD(P)-binding Rossmann-fold domains"/>
    <property type="match status" value="1"/>
</dbReference>
<dbReference type="Gene3D" id="3.40.50.720">
    <property type="entry name" value="NAD(P)-binding Rossmann-like Domain"/>
    <property type="match status" value="1"/>
</dbReference>
<evidence type="ECO:0000313" key="2">
    <source>
        <dbReference type="EMBL" id="ERL84189.1"/>
    </source>
</evidence>
<dbReference type="EMBL" id="KB631249">
    <property type="protein sequence ID" value="ERL84190.1"/>
    <property type="molecule type" value="Genomic_DNA"/>
</dbReference>
<dbReference type="OrthoDB" id="1274115at2759"/>
<dbReference type="GO" id="GO:0008210">
    <property type="term" value="P:estrogen metabolic process"/>
    <property type="evidence" value="ECO:0007669"/>
    <property type="project" value="TreeGrafter"/>
</dbReference>
<dbReference type="PANTHER" id="PTHR43658">
    <property type="entry name" value="SHORT-CHAIN DEHYDROGENASE/REDUCTASE"/>
    <property type="match status" value="1"/>
</dbReference>
<dbReference type="GO" id="GO:0008209">
    <property type="term" value="P:androgen metabolic process"/>
    <property type="evidence" value="ECO:0007669"/>
    <property type="project" value="TreeGrafter"/>
</dbReference>
<dbReference type="AlphaFoldDB" id="U4U2F8"/>
<dbReference type="PRINTS" id="PR00081">
    <property type="entry name" value="GDHRDH"/>
</dbReference>
<dbReference type="GO" id="GO:0005739">
    <property type="term" value="C:mitochondrion"/>
    <property type="evidence" value="ECO:0007669"/>
    <property type="project" value="TreeGrafter"/>
</dbReference>
<dbReference type="Pfam" id="PF00106">
    <property type="entry name" value="adh_short"/>
    <property type="match status" value="1"/>
</dbReference>
<proteinExistence type="predicted"/>
<dbReference type="STRING" id="77166.U4U2F8"/>
<evidence type="ECO:0000256" key="1">
    <source>
        <dbReference type="ARBA" id="ARBA00023002"/>
    </source>
</evidence>
<dbReference type="EMBL" id="KB631248">
    <property type="protein sequence ID" value="ERL84189.1"/>
    <property type="molecule type" value="Genomic_DNA"/>
</dbReference>
<dbReference type="GO" id="GO:0004303">
    <property type="term" value="F:estradiol 17-beta-dehydrogenase [NAD(P)+] activity"/>
    <property type="evidence" value="ECO:0007669"/>
    <property type="project" value="TreeGrafter"/>
</dbReference>
<evidence type="ECO:0008006" key="5">
    <source>
        <dbReference type="Google" id="ProtNLM"/>
    </source>
</evidence>
<accession>U4U2F8</accession>
<name>U4U2F8_DENPD</name>
<dbReference type="Proteomes" id="UP000030742">
    <property type="component" value="Unassembled WGS sequence"/>
</dbReference>
<dbReference type="PANTHER" id="PTHR43658:SF8">
    <property type="entry name" value="17-BETA-HYDROXYSTEROID DEHYDROGENASE 14-RELATED"/>
    <property type="match status" value="1"/>
</dbReference>
<sequence length="264" mass="28819">MQIKNSVFLVVGGASDLYGRATVEKLLKEGGRVIICDLPTKDLHIYGDDKAIFLPINVSSDVDIKTLVSVVDEKYGRLDGVVNCTDQSSSTPVYDFKEKEPQKLQEFADILYENILGPFNIIRFTIPLLARNVPKKGSGRGIIINMSNAAAFESSDKSCAYAASKAAVVRMTEALNFELQGIQVRCVSIVTGNGIFEYWELCKVKLPDALNGSEANSVSSFFDNINGSLEETEGPRKFAELVKTVVETSTMNASMIRLDSVPGT</sequence>
<evidence type="ECO:0000313" key="3">
    <source>
        <dbReference type="EMBL" id="ERL84190.1"/>
    </source>
</evidence>
<reference evidence="3 4" key="1">
    <citation type="journal article" date="2013" name="Genome Biol.">
        <title>Draft genome of the mountain pine beetle, Dendroctonus ponderosae Hopkins, a major forest pest.</title>
        <authorList>
            <person name="Keeling C.I."/>
            <person name="Yuen M.M."/>
            <person name="Liao N.Y."/>
            <person name="Docking T.R."/>
            <person name="Chan S.K."/>
            <person name="Taylor G.A."/>
            <person name="Palmquist D.L."/>
            <person name="Jackman S.D."/>
            <person name="Nguyen A."/>
            <person name="Li M."/>
            <person name="Henderson H."/>
            <person name="Janes J.K."/>
            <person name="Zhao Y."/>
            <person name="Pandoh P."/>
            <person name="Moore R."/>
            <person name="Sperling F.A."/>
            <person name="Huber D.P."/>
            <person name="Birol I."/>
            <person name="Jones S.J."/>
            <person name="Bohlmann J."/>
        </authorList>
    </citation>
    <scope>NUCLEOTIDE SEQUENCE</scope>
</reference>
<gene>
    <name evidence="2" type="ORF">D910_01565</name>
    <name evidence="3" type="ORF">D910_01566</name>
</gene>
<dbReference type="InterPro" id="IPR002347">
    <property type="entry name" value="SDR_fam"/>
</dbReference>
<keyword evidence="1" id="KW-0560">Oxidoreductase</keyword>